<evidence type="ECO:0000313" key="2">
    <source>
        <dbReference type="Proteomes" id="UP000831019"/>
    </source>
</evidence>
<name>A0ABY3ZP04_9RHOB</name>
<keyword evidence="2" id="KW-1185">Reference proteome</keyword>
<organism evidence="1 2">
    <name type="scientific">Sulfitobacter dubius</name>
    <dbReference type="NCBI Taxonomy" id="218673"/>
    <lineage>
        <taxon>Bacteria</taxon>
        <taxon>Pseudomonadati</taxon>
        <taxon>Pseudomonadota</taxon>
        <taxon>Alphaproteobacteria</taxon>
        <taxon>Rhodobacterales</taxon>
        <taxon>Roseobacteraceae</taxon>
        <taxon>Sulfitobacter</taxon>
    </lineage>
</organism>
<proteinExistence type="predicted"/>
<gene>
    <name evidence="1" type="ORF">DSM109990_02693</name>
</gene>
<evidence type="ECO:0008006" key="3">
    <source>
        <dbReference type="Google" id="ProtNLM"/>
    </source>
</evidence>
<dbReference type="RefSeq" id="WP_243261326.1">
    <property type="nucleotide sequence ID" value="NZ_CP085144.1"/>
</dbReference>
<dbReference type="Proteomes" id="UP000831019">
    <property type="component" value="Chromosome"/>
</dbReference>
<evidence type="ECO:0000313" key="1">
    <source>
        <dbReference type="EMBL" id="UOA15849.1"/>
    </source>
</evidence>
<dbReference type="EMBL" id="CP085144">
    <property type="protein sequence ID" value="UOA15849.1"/>
    <property type="molecule type" value="Genomic_DNA"/>
</dbReference>
<sequence>MTKRILIFGTTGTVGSGALFECLDHPEITEVIGAPFKSEIWPFNSSRDSKAA</sequence>
<accession>A0ABY3ZP04</accession>
<reference evidence="2" key="1">
    <citation type="journal article" date="2022" name="Microorganisms">
        <title>Beyond the ABCs#Discovery of Three New Plasmid Types in Rhodobacterales (RepQ, RepY, RepW).</title>
        <authorList>
            <person name="Freese H.M."/>
            <person name="Ringel V."/>
            <person name="Overmann J."/>
            <person name="Petersen J."/>
        </authorList>
    </citation>
    <scope>NUCLEOTIDE SEQUENCE [LARGE SCALE GENOMIC DNA]</scope>
    <source>
        <strain evidence="2">DSM 109990</strain>
    </source>
</reference>
<protein>
    <recommendedName>
        <fullName evidence="3">1-deoxy-D-xylulose 5-phosphate reductoisomerase N-terminal domain-containing protein</fullName>
    </recommendedName>
</protein>